<feature type="compositionally biased region" description="Polar residues" evidence="1">
    <location>
        <begin position="1"/>
        <end position="12"/>
    </location>
</feature>
<evidence type="ECO:0000313" key="2">
    <source>
        <dbReference type="EMBL" id="GFG40428.1"/>
    </source>
</evidence>
<evidence type="ECO:0000256" key="1">
    <source>
        <dbReference type="SAM" id="MobiDB-lite"/>
    </source>
</evidence>
<reference evidence="3" key="1">
    <citation type="submission" date="2020-01" db="EMBL/GenBank/DDBJ databases">
        <title>Draft genome sequence of the Termite Coptotermes fromosanus.</title>
        <authorList>
            <person name="Itakura S."/>
            <person name="Yosikawa Y."/>
            <person name="Umezawa K."/>
        </authorList>
    </citation>
    <scope>NUCLEOTIDE SEQUENCE [LARGE SCALE GENOMIC DNA]</scope>
</reference>
<feature type="region of interest" description="Disordered" evidence="1">
    <location>
        <begin position="1"/>
        <end position="39"/>
    </location>
</feature>
<dbReference type="Gene3D" id="1.10.10.2360">
    <property type="match status" value="1"/>
</dbReference>
<accession>A0A6L2QBH2</accession>
<name>A0A6L2QBH2_COPFO</name>
<dbReference type="Pfam" id="PF21240">
    <property type="entry name" value="Nup98_GLEBS"/>
    <property type="match status" value="1"/>
</dbReference>
<organism evidence="2 3">
    <name type="scientific">Coptotermes formosanus</name>
    <name type="common">Formosan subterranean termite</name>
    <dbReference type="NCBI Taxonomy" id="36987"/>
    <lineage>
        <taxon>Eukaryota</taxon>
        <taxon>Metazoa</taxon>
        <taxon>Ecdysozoa</taxon>
        <taxon>Arthropoda</taxon>
        <taxon>Hexapoda</taxon>
        <taxon>Insecta</taxon>
        <taxon>Pterygota</taxon>
        <taxon>Neoptera</taxon>
        <taxon>Polyneoptera</taxon>
        <taxon>Dictyoptera</taxon>
        <taxon>Blattodea</taxon>
        <taxon>Blattoidea</taxon>
        <taxon>Termitoidae</taxon>
        <taxon>Rhinotermitidae</taxon>
        <taxon>Coptotermes</taxon>
    </lineage>
</organism>
<dbReference type="InParanoid" id="A0A6L2QBH2"/>
<dbReference type="Proteomes" id="UP000502823">
    <property type="component" value="Unassembled WGS sequence"/>
</dbReference>
<sequence>MQVGHQDSNVQLDGSADVQDEKSSESHASSPNQMHDDGLSFSLVFPDHVSSVTVNARKATGDAVGCIDSLPEVLDKGDTSLLVGAVAAVDICENKTGNGKLCLAASKEHCKQQEPGFRLLYSNEDSKAPCCSNDLVSEHADKGTEENLCYKEGKCDSACSLQFHLCSRNSLDSSADSRCSQDGRRVVNACVNESPFPLTTGSSLPALSRPCNLDAAGSLTSYCSQAATEVSLHGCRSETDAQANALSSGGIGIDQNKIDCGLLPGNILSVPPITSGETEIIKFGVSSEEVKVKLCPVESTSVSQAYRNITGLSVITEDKDSTTSPVQTSLSFSQFVPRSVSALGEDVSKCTSQLNMPPMSVGISALAPTRPHEISSSQDVGPSLPSLGIYSSCSMRGTEIFSFSKLRHNSFVSKSENFDSVPSSATSYRNTDGTSQTCEDKTKFSLSCSLTNEQSTAIVISKESSCISASRSSLVVEVPSVCSISSGCFSGEPSPLSGFKFCTLGPPILSSAISKPLVAKVNVDTTSSAVGFSLESGKSFKFGAACAESVIATALSTVACSNVASTSVQKVSTNIMTESLDTSASTLIGIGGVDFPAVTTKSLLTVPNSSAVSMGLFQLGPGVSSAISAGSMTKVTGFQFSSPTSLSLTKGTETLKSSQQSSRPSFRFRFPRSKPVKFTKNIDKNEYDFISSSGWDCKSGTMSNGFSFGGTLSQSPAVSSDVKSGAAFDGFPIGGTSSQSLVTSSGFKSDAASSGFSFGGTSSLSPATSNGFKSGAASNGFSFGGVLSQPPATSSSFKCGAASNGFSFGGVLSQSPATSSSFKCGPASNGFSFGGTSSQSVAASSGFKSGAACDGFSFGGTLSQWPEMSSNFKSGTTSNGFSFGTTSSDSPASSSDFKSGATSSIFSFGGTSPQSSPMSSNFDIGTQTAGFGFAMPANSSNTCFNMMSSHEKSQHCLQLKSGSSDSAQNKSWPFISTLPKLQVPFRALRGTETCIKNGITTVTDVRHQCITAMGEYSGLSFEELRLQAIDKEIPSFKVECHIYRIKIVSHLF</sequence>
<evidence type="ECO:0000313" key="3">
    <source>
        <dbReference type="Proteomes" id="UP000502823"/>
    </source>
</evidence>
<dbReference type="OrthoDB" id="3797628at2759"/>
<comment type="caution">
    <text evidence="2">The sequence shown here is derived from an EMBL/GenBank/DDBJ whole genome shotgun (WGS) entry which is preliminary data.</text>
</comment>
<dbReference type="AlphaFoldDB" id="A0A6L2QBH2"/>
<dbReference type="EMBL" id="BLKM01002051">
    <property type="protein sequence ID" value="GFG40428.1"/>
    <property type="molecule type" value="Genomic_DNA"/>
</dbReference>
<gene>
    <name evidence="2" type="ORF">Cfor_01597</name>
</gene>
<protein>
    <submittedName>
        <fullName evidence="2">Uncharacterized protein</fullName>
    </submittedName>
</protein>
<proteinExistence type="predicted"/>
<keyword evidence="3" id="KW-1185">Reference proteome</keyword>